<dbReference type="Pfam" id="PF08479">
    <property type="entry name" value="POTRA_2"/>
    <property type="match status" value="1"/>
</dbReference>
<keyword evidence="4" id="KW-1134">Transmembrane beta strand</keyword>
<reference evidence="11 12" key="1">
    <citation type="submission" date="2024-03" db="EMBL/GenBank/DDBJ databases">
        <title>Reference genomes for the five species model microbial community.</title>
        <authorList>
            <person name="Padfield D."/>
        </authorList>
    </citation>
    <scope>NUCLEOTIDE SEQUENCE [LARGE SCALE GENOMIC DNA]</scope>
    <source>
        <strain evidence="11 12">AB1</strain>
    </source>
</reference>
<dbReference type="PROSITE" id="PS51779">
    <property type="entry name" value="POTRA"/>
    <property type="match status" value="1"/>
</dbReference>
<evidence type="ECO:0000256" key="9">
    <source>
        <dbReference type="SAM" id="MobiDB-lite"/>
    </source>
</evidence>
<evidence type="ECO:0000259" key="10">
    <source>
        <dbReference type="PROSITE" id="PS51779"/>
    </source>
</evidence>
<comment type="similarity">
    <text evidence="2">Belongs to the TPS (TC 1.B.20) family.</text>
</comment>
<sequence>MPFRPSAAPHAGPLPAFPGAAFPPPFPPAGHRLRIGLACLLFSAAPPAAHAQIPDAGRSMRDIESTAPAIAPRPARPTLDDSATPPAAPSATGQAAGPRLALRRFTLTGNRVYGDDELQAALADLAGTEQDLDGLRAAADRITRYYQDRGYLLARAYLPPQDIQDGVVNIAVQEGVYDDVALDNRSRVDDAVLRRGLSSLNTGDAVHIGRLESLLQRLGDLPGAAVQGTLRPGSAPGSTTLRIDAEPAPLATGSLEADNFGGYYTGEYRLSGNLDIDSPLRLGDQLGLRLLSSDRRQRYYQASYRVPVGPALTRLGLSLSHMRYELGRDFAILEAHGTARTTGFFVEQPLVYGRHFRLRAQLLYEDKRLSDAMDLFSIRDGKRVQITTASLSATGEDGLFGGGRSAGFLSLGWGSLRLDSPRLRASDQAYTRSAGGFGKANLTLLRQQNLAGPFMLYGQFNAQLASRNLDGSEEFSLGGPYGVRAFANGEASGDQGWQATAELRYLPAPGLQLAAFADAGRVTVNRRPWNDARNVRRLSAAGLSLTQSGPRHQVMAAVAWPIQKEDEHSGPRAEPRFWLRATRYF</sequence>
<dbReference type="InterPro" id="IPR034746">
    <property type="entry name" value="POTRA"/>
</dbReference>
<keyword evidence="12" id="KW-1185">Reference proteome</keyword>
<dbReference type="Pfam" id="PF03865">
    <property type="entry name" value="ShlB"/>
    <property type="match status" value="1"/>
</dbReference>
<keyword evidence="8" id="KW-0998">Cell outer membrane</keyword>
<dbReference type="EMBL" id="CP148753">
    <property type="protein sequence ID" value="WXR72567.1"/>
    <property type="molecule type" value="Genomic_DNA"/>
</dbReference>
<evidence type="ECO:0000256" key="4">
    <source>
        <dbReference type="ARBA" id="ARBA00022452"/>
    </source>
</evidence>
<dbReference type="Gene3D" id="2.40.160.50">
    <property type="entry name" value="membrane protein fhac: a member of the omp85/tpsb transporter family"/>
    <property type="match status" value="1"/>
</dbReference>
<evidence type="ECO:0000313" key="12">
    <source>
        <dbReference type="Proteomes" id="UP001456224"/>
    </source>
</evidence>
<evidence type="ECO:0000256" key="6">
    <source>
        <dbReference type="ARBA" id="ARBA00022927"/>
    </source>
</evidence>
<dbReference type="PANTHER" id="PTHR34597:SF1">
    <property type="entry name" value="HEME_HEMOPEXIN TRANSPORTER PROTEIN HUXB"/>
    <property type="match status" value="1"/>
</dbReference>
<evidence type="ECO:0000256" key="3">
    <source>
        <dbReference type="ARBA" id="ARBA00022448"/>
    </source>
</evidence>
<dbReference type="Proteomes" id="UP001456224">
    <property type="component" value="Chromosome"/>
</dbReference>
<proteinExistence type="inferred from homology"/>
<dbReference type="InterPro" id="IPR013686">
    <property type="entry name" value="Polypept-transport_assoc_ShlB"/>
</dbReference>
<feature type="region of interest" description="Disordered" evidence="9">
    <location>
        <begin position="68"/>
        <end position="97"/>
    </location>
</feature>
<evidence type="ECO:0000313" key="11">
    <source>
        <dbReference type="EMBL" id="WXR72567.1"/>
    </source>
</evidence>
<dbReference type="RefSeq" id="WP_338879145.1">
    <property type="nucleotide sequence ID" value="NZ_CP148753.1"/>
</dbReference>
<organism evidence="11 12">
    <name type="scientific">Achromobacter veterisilvae</name>
    <dbReference type="NCBI Taxonomy" id="2069367"/>
    <lineage>
        <taxon>Bacteria</taxon>
        <taxon>Pseudomonadati</taxon>
        <taxon>Pseudomonadota</taxon>
        <taxon>Betaproteobacteria</taxon>
        <taxon>Burkholderiales</taxon>
        <taxon>Alcaligenaceae</taxon>
        <taxon>Achromobacter</taxon>
    </lineage>
</organism>
<dbReference type="InterPro" id="IPR005565">
    <property type="entry name" value="Hemolysn_activator_HlyB_C"/>
</dbReference>
<dbReference type="Gene3D" id="3.10.20.310">
    <property type="entry name" value="membrane protein fhac"/>
    <property type="match status" value="1"/>
</dbReference>
<keyword evidence="7" id="KW-0472">Membrane</keyword>
<dbReference type="PANTHER" id="PTHR34597">
    <property type="entry name" value="SLR1661 PROTEIN"/>
    <property type="match status" value="1"/>
</dbReference>
<name>A0ABZ2RV68_9BURK</name>
<protein>
    <submittedName>
        <fullName evidence="11">ShlB/FhaC/HecB family hemolysin secretion/activation protein</fullName>
    </submittedName>
</protein>
<evidence type="ECO:0000256" key="8">
    <source>
        <dbReference type="ARBA" id="ARBA00023237"/>
    </source>
</evidence>
<keyword evidence="6" id="KW-0653">Protein transport</keyword>
<accession>A0ABZ2RV68</accession>
<evidence type="ECO:0000256" key="5">
    <source>
        <dbReference type="ARBA" id="ARBA00022692"/>
    </source>
</evidence>
<keyword evidence="5" id="KW-0812">Transmembrane</keyword>
<feature type="domain" description="POTRA" evidence="10">
    <location>
        <begin position="100"/>
        <end position="175"/>
    </location>
</feature>
<evidence type="ECO:0000256" key="7">
    <source>
        <dbReference type="ARBA" id="ARBA00023136"/>
    </source>
</evidence>
<keyword evidence="3" id="KW-0813">Transport</keyword>
<evidence type="ECO:0000256" key="2">
    <source>
        <dbReference type="ARBA" id="ARBA00009055"/>
    </source>
</evidence>
<evidence type="ECO:0000256" key="1">
    <source>
        <dbReference type="ARBA" id="ARBA00004442"/>
    </source>
</evidence>
<gene>
    <name evidence="11" type="ORF">WHX56_23390</name>
</gene>
<dbReference type="InterPro" id="IPR051544">
    <property type="entry name" value="TPS_OM_transporter"/>
</dbReference>
<comment type="subcellular location">
    <subcellularLocation>
        <location evidence="1">Cell outer membrane</location>
    </subcellularLocation>
</comment>